<reference evidence="1" key="1">
    <citation type="journal article" date="2021" name="J Fungi (Basel)">
        <title>Genomic and Metabolomic Analyses of the Marine Fungus Emericellopsis cladophorae: Insights into Saltwater Adaptability Mechanisms and Its Biosynthetic Potential.</title>
        <authorList>
            <person name="Goncalves M.F.M."/>
            <person name="Hilario S."/>
            <person name="Van de Peer Y."/>
            <person name="Esteves A.C."/>
            <person name="Alves A."/>
        </authorList>
    </citation>
    <scope>NUCLEOTIDE SEQUENCE</scope>
    <source>
        <strain evidence="1">MUM 19.33</strain>
    </source>
</reference>
<dbReference type="GeneID" id="75833866"/>
<evidence type="ECO:0000313" key="2">
    <source>
        <dbReference type="Proteomes" id="UP001055219"/>
    </source>
</evidence>
<keyword evidence="2" id="KW-1185">Reference proteome</keyword>
<protein>
    <submittedName>
        <fullName evidence="1">Uncharacterized protein</fullName>
    </submittedName>
</protein>
<dbReference type="AlphaFoldDB" id="A0A9P9XZU9"/>
<proteinExistence type="predicted"/>
<name>A0A9P9XZU9_9HYPO</name>
<evidence type="ECO:0000313" key="1">
    <source>
        <dbReference type="EMBL" id="KAI6780911.1"/>
    </source>
</evidence>
<dbReference type="OrthoDB" id="5231148at2759"/>
<dbReference type="RefSeq" id="XP_051361767.1">
    <property type="nucleotide sequence ID" value="XM_051507086.1"/>
</dbReference>
<dbReference type="EMBL" id="JAGIXG020000027">
    <property type="protein sequence ID" value="KAI6780911.1"/>
    <property type="molecule type" value="Genomic_DNA"/>
</dbReference>
<sequence>MTAPLSDAQKQGVESMIRGMNHPKSAPPDMSFTMGWDVVANYSETQINSLLAERHRSFTQKQSGMLQELRFENDEVDNRTHQKYKSFWHVKFGPPVIEFNARSVKTPCCSLKMEVIGGSVQWGSEAPVESFEPGWFVSLNNVPLASAMGELVEGKIQPEENTSIIPGTKPIHFDFDVVKQQHVVLAFEMDPNSITVTAIPPEDWNKDDSHSVTDSQFQDRFKAYFTGTKGGIGQLVDGVPRAFSYAIASVNNQTNSQGVELRPEKFQFATYCGSGHWENVTILSIFIQVVGGVSKPDSVNLQQRWTTQWYDNGIMPIPAGFSASLLLSSSLFKTTILQHGFKNSGWSLKDSPTPNEAVNKVTCLSSEKWNVAEQNIKYHQTSVFHVDGSNVNLKDCPLELSINQDDVNGPPSVRALWKIERSINWTAKWDFAYIGPNYEGASGTINATYQLCDTDNHALPRKLNSTVKVTDDDFKFDLNLQTKDFRMDQKEPNGISWDAWHEGMEKLWQQAPEVSVASFGIGFLRTTNLLLPGSKVMGINSTVGVKIPKDLVLVGDVVPA</sequence>
<reference evidence="1" key="2">
    <citation type="submission" date="2022-07" db="EMBL/GenBank/DDBJ databases">
        <authorList>
            <person name="Goncalves M.F.M."/>
            <person name="Hilario S."/>
            <person name="Van De Peer Y."/>
            <person name="Esteves A.C."/>
            <person name="Alves A."/>
        </authorList>
    </citation>
    <scope>NUCLEOTIDE SEQUENCE</scope>
    <source>
        <strain evidence="1">MUM 19.33</strain>
    </source>
</reference>
<comment type="caution">
    <text evidence="1">The sequence shown here is derived from an EMBL/GenBank/DDBJ whole genome shotgun (WGS) entry which is preliminary data.</text>
</comment>
<gene>
    <name evidence="1" type="ORF">J7T54_007391</name>
</gene>
<dbReference type="Proteomes" id="UP001055219">
    <property type="component" value="Unassembled WGS sequence"/>
</dbReference>
<accession>A0A9P9XZU9</accession>
<organism evidence="1 2">
    <name type="scientific">Emericellopsis cladophorae</name>
    <dbReference type="NCBI Taxonomy" id="2686198"/>
    <lineage>
        <taxon>Eukaryota</taxon>
        <taxon>Fungi</taxon>
        <taxon>Dikarya</taxon>
        <taxon>Ascomycota</taxon>
        <taxon>Pezizomycotina</taxon>
        <taxon>Sordariomycetes</taxon>
        <taxon>Hypocreomycetidae</taxon>
        <taxon>Hypocreales</taxon>
        <taxon>Bionectriaceae</taxon>
        <taxon>Emericellopsis</taxon>
    </lineage>
</organism>